<dbReference type="Gene3D" id="6.20.10.30">
    <property type="match status" value="1"/>
</dbReference>
<dbReference type="RefSeq" id="WP_257530485.1">
    <property type="nucleotide sequence ID" value="NZ_JANKAS010000005.1"/>
</dbReference>
<name>A0AAE3L3T0_9FIRM</name>
<dbReference type="InterPro" id="IPR004150">
    <property type="entry name" value="NAD_DNA_ligase_OB"/>
</dbReference>
<feature type="domain" description="BRCT" evidence="16">
    <location>
        <begin position="587"/>
        <end position="666"/>
    </location>
</feature>
<feature type="binding site" evidence="15">
    <location>
        <position position="115"/>
    </location>
    <ligand>
        <name>NAD(+)</name>
        <dbReference type="ChEBI" id="CHEBI:57540"/>
    </ligand>
</feature>
<comment type="catalytic activity">
    <reaction evidence="13 15">
        <text>NAD(+) + (deoxyribonucleotide)n-3'-hydroxyl + 5'-phospho-(deoxyribonucleotide)m = (deoxyribonucleotide)n+m + AMP + beta-nicotinamide D-nucleotide.</text>
        <dbReference type="EC" id="6.5.1.2"/>
    </reaction>
</comment>
<proteinExistence type="inferred from homology"/>
<evidence type="ECO:0000256" key="8">
    <source>
        <dbReference type="ARBA" id="ARBA00022833"/>
    </source>
</evidence>
<dbReference type="SUPFAM" id="SSF47781">
    <property type="entry name" value="RuvA domain 2-like"/>
    <property type="match status" value="1"/>
</dbReference>
<feature type="binding site" evidence="15">
    <location>
        <begin position="36"/>
        <end position="40"/>
    </location>
    <ligand>
        <name>NAD(+)</name>
        <dbReference type="ChEBI" id="CHEBI:57540"/>
    </ligand>
</feature>
<dbReference type="SMART" id="SM00292">
    <property type="entry name" value="BRCT"/>
    <property type="match status" value="1"/>
</dbReference>
<dbReference type="Pfam" id="PF14520">
    <property type="entry name" value="HHH_5"/>
    <property type="match status" value="1"/>
</dbReference>
<dbReference type="GO" id="GO:0003677">
    <property type="term" value="F:DNA binding"/>
    <property type="evidence" value="ECO:0007669"/>
    <property type="project" value="InterPro"/>
</dbReference>
<dbReference type="Pfam" id="PF22745">
    <property type="entry name" value="Nlig-Ia"/>
    <property type="match status" value="1"/>
</dbReference>
<keyword evidence="8 15" id="KW-0862">Zinc</keyword>
<dbReference type="PANTHER" id="PTHR23389:SF9">
    <property type="entry name" value="DNA LIGASE"/>
    <property type="match status" value="1"/>
</dbReference>
<evidence type="ECO:0000313" key="18">
    <source>
        <dbReference type="Proteomes" id="UP001205748"/>
    </source>
</evidence>
<evidence type="ECO:0000256" key="4">
    <source>
        <dbReference type="ARBA" id="ARBA00022598"/>
    </source>
</evidence>
<feature type="binding site" evidence="15">
    <location>
        <position position="405"/>
    </location>
    <ligand>
        <name>Zn(2+)</name>
        <dbReference type="ChEBI" id="CHEBI:29105"/>
    </ligand>
</feature>
<evidence type="ECO:0000313" key="17">
    <source>
        <dbReference type="EMBL" id="MCR1898788.1"/>
    </source>
</evidence>
<dbReference type="Gene3D" id="1.10.150.20">
    <property type="entry name" value="5' to 3' exonuclease, C-terminal subdomain"/>
    <property type="match status" value="2"/>
</dbReference>
<keyword evidence="18" id="KW-1185">Reference proteome</keyword>
<keyword evidence="12 15" id="KW-0464">Manganese</keyword>
<dbReference type="EC" id="6.5.1.2" evidence="2 15"/>
<keyword evidence="5 15" id="KW-0235">DNA replication</keyword>
<dbReference type="FunFam" id="1.10.150.20:FF:000006">
    <property type="entry name" value="DNA ligase"/>
    <property type="match status" value="1"/>
</dbReference>
<dbReference type="GO" id="GO:0046872">
    <property type="term" value="F:metal ion binding"/>
    <property type="evidence" value="ECO:0007669"/>
    <property type="project" value="UniProtKB-KW"/>
</dbReference>
<evidence type="ECO:0000256" key="10">
    <source>
        <dbReference type="ARBA" id="ARBA00023027"/>
    </source>
</evidence>
<feature type="binding site" evidence="15">
    <location>
        <begin position="85"/>
        <end position="86"/>
    </location>
    <ligand>
        <name>NAD(+)</name>
        <dbReference type="ChEBI" id="CHEBI:57540"/>
    </ligand>
</feature>
<dbReference type="InterPro" id="IPR013839">
    <property type="entry name" value="DNAligase_adenylation"/>
</dbReference>
<dbReference type="SMART" id="SM00278">
    <property type="entry name" value="HhH1"/>
    <property type="match status" value="4"/>
</dbReference>
<dbReference type="Pfam" id="PF12826">
    <property type="entry name" value="HHH_2"/>
    <property type="match status" value="1"/>
</dbReference>
<gene>
    <name evidence="15 17" type="primary">ligA</name>
    <name evidence="17" type="ORF">NSA47_07300</name>
</gene>
<dbReference type="Gene3D" id="1.10.287.610">
    <property type="entry name" value="Helix hairpin bin"/>
    <property type="match status" value="1"/>
</dbReference>
<dbReference type="InterPro" id="IPR013840">
    <property type="entry name" value="DNAligase_N"/>
</dbReference>
<evidence type="ECO:0000256" key="15">
    <source>
        <dbReference type="HAMAP-Rule" id="MF_01588"/>
    </source>
</evidence>
<dbReference type="InterPro" id="IPR003583">
    <property type="entry name" value="Hlx-hairpin-Hlx_DNA-bd_motif"/>
</dbReference>
<dbReference type="Pfam" id="PF03120">
    <property type="entry name" value="OB_DNA_ligase"/>
    <property type="match status" value="1"/>
</dbReference>
<dbReference type="GO" id="GO:0006281">
    <property type="term" value="P:DNA repair"/>
    <property type="evidence" value="ECO:0007669"/>
    <property type="project" value="UniProtKB-KW"/>
</dbReference>
<dbReference type="PANTHER" id="PTHR23389">
    <property type="entry name" value="CHROMOSOME TRANSMISSION FIDELITY FACTOR 18"/>
    <property type="match status" value="1"/>
</dbReference>
<dbReference type="InterPro" id="IPR012340">
    <property type="entry name" value="NA-bd_OB-fold"/>
</dbReference>
<dbReference type="InterPro" id="IPR001357">
    <property type="entry name" value="BRCT_dom"/>
</dbReference>
<dbReference type="InterPro" id="IPR041663">
    <property type="entry name" value="DisA/LigA_HHH"/>
</dbReference>
<dbReference type="SUPFAM" id="SSF52113">
    <property type="entry name" value="BRCT domain"/>
    <property type="match status" value="1"/>
</dbReference>
<dbReference type="SMART" id="SM00532">
    <property type="entry name" value="LIGANc"/>
    <property type="match status" value="1"/>
</dbReference>
<comment type="function">
    <text evidence="1 15">DNA ligase that catalyzes the formation of phosphodiester linkages between 5'-phosphoryl and 3'-hydroxyl groups in double-stranded DNA using NAD as a coenzyme and as the energy source for the reaction. It is essential for DNA replication and repair of damaged DNA.</text>
</comment>
<dbReference type="Pfam" id="PF03119">
    <property type="entry name" value="DNA_ligase_ZBD"/>
    <property type="match status" value="1"/>
</dbReference>
<dbReference type="NCBIfam" id="NF005932">
    <property type="entry name" value="PRK07956.1"/>
    <property type="match status" value="1"/>
</dbReference>
<keyword evidence="4 15" id="KW-0436">Ligase</keyword>
<evidence type="ECO:0000256" key="12">
    <source>
        <dbReference type="ARBA" id="ARBA00023211"/>
    </source>
</evidence>
<organism evidence="17 18">
    <name type="scientific">Irregularibacter muris</name>
    <dbReference type="NCBI Taxonomy" id="1796619"/>
    <lineage>
        <taxon>Bacteria</taxon>
        <taxon>Bacillati</taxon>
        <taxon>Bacillota</taxon>
        <taxon>Clostridia</taxon>
        <taxon>Eubacteriales</taxon>
        <taxon>Eubacteriaceae</taxon>
        <taxon>Irregularibacter</taxon>
    </lineage>
</organism>
<evidence type="ECO:0000256" key="7">
    <source>
        <dbReference type="ARBA" id="ARBA00022763"/>
    </source>
</evidence>
<dbReference type="SUPFAM" id="SSF50249">
    <property type="entry name" value="Nucleic acid-binding proteins"/>
    <property type="match status" value="1"/>
</dbReference>
<dbReference type="GO" id="GO:0005829">
    <property type="term" value="C:cytosol"/>
    <property type="evidence" value="ECO:0007669"/>
    <property type="project" value="TreeGrafter"/>
</dbReference>
<dbReference type="SUPFAM" id="SSF56091">
    <property type="entry name" value="DNA ligase/mRNA capping enzyme, catalytic domain"/>
    <property type="match status" value="1"/>
</dbReference>
<dbReference type="HAMAP" id="MF_01588">
    <property type="entry name" value="DNA_ligase_A"/>
    <property type="match status" value="1"/>
</dbReference>
<dbReference type="Gene3D" id="3.40.50.10190">
    <property type="entry name" value="BRCT domain"/>
    <property type="match status" value="1"/>
</dbReference>
<evidence type="ECO:0000256" key="5">
    <source>
        <dbReference type="ARBA" id="ARBA00022705"/>
    </source>
</evidence>
<dbReference type="CDD" id="cd17748">
    <property type="entry name" value="BRCT_DNA_ligase_like"/>
    <property type="match status" value="1"/>
</dbReference>
<feature type="binding site" evidence="15">
    <location>
        <position position="287"/>
    </location>
    <ligand>
        <name>NAD(+)</name>
        <dbReference type="ChEBI" id="CHEBI:57540"/>
    </ligand>
</feature>
<dbReference type="NCBIfam" id="TIGR00575">
    <property type="entry name" value="dnlj"/>
    <property type="match status" value="1"/>
</dbReference>
<dbReference type="InterPro" id="IPR010994">
    <property type="entry name" value="RuvA_2-like"/>
</dbReference>
<feature type="binding site" evidence="15">
    <location>
        <position position="172"/>
    </location>
    <ligand>
        <name>NAD(+)</name>
        <dbReference type="ChEBI" id="CHEBI:57540"/>
    </ligand>
</feature>
<dbReference type="InterPro" id="IPR001679">
    <property type="entry name" value="DNA_ligase"/>
</dbReference>
<feature type="active site" description="N6-AMP-lysine intermediate" evidence="15">
    <location>
        <position position="117"/>
    </location>
</feature>
<evidence type="ECO:0000259" key="16">
    <source>
        <dbReference type="PROSITE" id="PS50172"/>
    </source>
</evidence>
<comment type="caution">
    <text evidence="17">The sequence shown here is derived from an EMBL/GenBank/DDBJ whole genome shotgun (WGS) entry which is preliminary data.</text>
</comment>
<dbReference type="GO" id="GO:0006260">
    <property type="term" value="P:DNA replication"/>
    <property type="evidence" value="ECO:0007669"/>
    <property type="project" value="UniProtKB-KW"/>
</dbReference>
<dbReference type="Gene3D" id="2.40.50.140">
    <property type="entry name" value="Nucleic acid-binding proteins"/>
    <property type="match status" value="1"/>
</dbReference>
<dbReference type="Pfam" id="PF01653">
    <property type="entry name" value="DNA_ligase_aden"/>
    <property type="match status" value="1"/>
</dbReference>
<comment type="cofactor">
    <cofactor evidence="15">
        <name>Mg(2+)</name>
        <dbReference type="ChEBI" id="CHEBI:18420"/>
    </cofactor>
    <cofactor evidence="15">
        <name>Mn(2+)</name>
        <dbReference type="ChEBI" id="CHEBI:29035"/>
    </cofactor>
</comment>
<dbReference type="Proteomes" id="UP001205748">
    <property type="component" value="Unassembled WGS sequence"/>
</dbReference>
<dbReference type="InterPro" id="IPR036420">
    <property type="entry name" value="BRCT_dom_sf"/>
</dbReference>
<feature type="binding site" evidence="15">
    <location>
        <position position="311"/>
    </location>
    <ligand>
        <name>NAD(+)</name>
        <dbReference type="ChEBI" id="CHEBI:57540"/>
    </ligand>
</feature>
<evidence type="ECO:0000256" key="11">
    <source>
        <dbReference type="ARBA" id="ARBA00023204"/>
    </source>
</evidence>
<dbReference type="FunFam" id="1.10.287.610:FF:000002">
    <property type="entry name" value="DNA ligase"/>
    <property type="match status" value="1"/>
</dbReference>
<dbReference type="InterPro" id="IPR004149">
    <property type="entry name" value="Znf_DNAligase_C4"/>
</dbReference>
<keyword evidence="6 15" id="KW-0479">Metal-binding</keyword>
<evidence type="ECO:0000256" key="1">
    <source>
        <dbReference type="ARBA" id="ARBA00004067"/>
    </source>
</evidence>
<dbReference type="CDD" id="cd00114">
    <property type="entry name" value="LIGANc"/>
    <property type="match status" value="1"/>
</dbReference>
<dbReference type="FunFam" id="2.40.50.140:FF:000012">
    <property type="entry name" value="DNA ligase"/>
    <property type="match status" value="1"/>
</dbReference>
<dbReference type="Gene3D" id="3.30.470.30">
    <property type="entry name" value="DNA ligase/mRNA capping enzyme"/>
    <property type="match status" value="1"/>
</dbReference>
<dbReference type="FunFam" id="3.30.470.30:FF:000001">
    <property type="entry name" value="DNA ligase"/>
    <property type="match status" value="1"/>
</dbReference>
<dbReference type="AlphaFoldDB" id="A0AAE3L3T0"/>
<dbReference type="Pfam" id="PF00533">
    <property type="entry name" value="BRCT"/>
    <property type="match status" value="1"/>
</dbReference>
<feature type="binding site" evidence="15">
    <location>
        <position position="423"/>
    </location>
    <ligand>
        <name>Zn(2+)</name>
        <dbReference type="ChEBI" id="CHEBI:29105"/>
    </ligand>
</feature>
<feature type="binding site" evidence="15">
    <location>
        <position position="428"/>
    </location>
    <ligand>
        <name>Zn(2+)</name>
        <dbReference type="ChEBI" id="CHEBI:29105"/>
    </ligand>
</feature>
<sequence>MMNEFEKASEQVEQLRKEIEHHNHQYYVLDQPEIQDFEYDQLMQELITLEEKYPELLSSDSPTQRVGGIALEAFPKVEYNIPKLSLANAFNDSDLRNFHHRVVSSIGEDVEYVLEYKFDGLTVVLNFEEGRFVRGATRGDGFVGEDVTSNLRTIYSIPLRLKEKATLEVRGEIFISKADFLTLNANREKNGEPLFANPRNAAAGSIRQLDPKLAAIRPLDAFIFNLENIEDKGFTSHSETLDYLKGTGLKVSEYFLCKGIDEIIEKCHYWSDHRQDLPFEIDGLVIKVNNLAQREKLGATSKSPRWAIAFKFPAEEKKTKLLDVEVQVGRTGVLTPAAILEPVSLAGTIVSRATLHNEDYIQARDIRIGDQVIVKKAGDIIPEVVRVVIEDRIGEERKFTMPKHCPVCGAHTHRVEGEAAIKCTNVACPAMVRRGIIHFVSRNAMDIEGLGPAVVTQLLENSLIKDPSDIYYLEKNKLMQLERMGEKSTDNLLKSIEKSKESGLARLIFAMGIPFVGERGAKVLAEEYKNIDNLFRAKVEDLTQIKDIGEKMAENIVAFFSEEENQKIIERLKTAGVVMEISQAEEKRNDLFEGLNFVLTGTLLHLTRKQAGDLIEERGGKVTSSVSKNTHYVVAGAEAGSKLQKAEKLGVNIINEDQFIEMIGTN</sequence>
<keyword evidence="10 15" id="KW-0520">NAD</keyword>
<comment type="similarity">
    <text evidence="14 15">Belongs to the NAD-dependent DNA ligase family. LigA subfamily.</text>
</comment>
<evidence type="ECO:0000256" key="14">
    <source>
        <dbReference type="ARBA" id="ARBA00060881"/>
    </source>
</evidence>
<keyword evidence="9 15" id="KW-0460">Magnesium</keyword>
<evidence type="ECO:0000256" key="2">
    <source>
        <dbReference type="ARBA" id="ARBA00012722"/>
    </source>
</evidence>
<keyword evidence="7 15" id="KW-0227">DNA damage</keyword>
<dbReference type="EMBL" id="JANKAS010000005">
    <property type="protein sequence ID" value="MCR1898788.1"/>
    <property type="molecule type" value="Genomic_DNA"/>
</dbReference>
<dbReference type="GO" id="GO:0003911">
    <property type="term" value="F:DNA ligase (NAD+) activity"/>
    <property type="evidence" value="ECO:0007669"/>
    <property type="project" value="UniProtKB-UniRule"/>
</dbReference>
<keyword evidence="11 15" id="KW-0234">DNA repair</keyword>
<protein>
    <recommendedName>
        <fullName evidence="3 15">DNA ligase</fullName>
        <ecNumber evidence="2 15">6.5.1.2</ecNumber>
    </recommendedName>
    <alternativeName>
        <fullName evidence="15">Polydeoxyribonucleotide synthase [NAD(+)]</fullName>
    </alternativeName>
</protein>
<dbReference type="PIRSF" id="PIRSF001604">
    <property type="entry name" value="LigA"/>
    <property type="match status" value="1"/>
</dbReference>
<accession>A0AAE3L3T0</accession>
<evidence type="ECO:0000256" key="3">
    <source>
        <dbReference type="ARBA" id="ARBA00013308"/>
    </source>
</evidence>
<reference evidence="17" key="1">
    <citation type="submission" date="2022-07" db="EMBL/GenBank/DDBJ databases">
        <title>Enhanced cultured diversity of the mouse gut microbiota enables custom-made synthetic communities.</title>
        <authorList>
            <person name="Afrizal A."/>
        </authorList>
    </citation>
    <scope>NUCLEOTIDE SEQUENCE</scope>
    <source>
        <strain evidence="17">DSM 28593</strain>
    </source>
</reference>
<evidence type="ECO:0000256" key="6">
    <source>
        <dbReference type="ARBA" id="ARBA00022723"/>
    </source>
</evidence>
<feature type="binding site" evidence="15">
    <location>
        <position position="408"/>
    </location>
    <ligand>
        <name>Zn(2+)</name>
        <dbReference type="ChEBI" id="CHEBI:29105"/>
    </ligand>
</feature>
<feature type="binding site" evidence="15">
    <location>
        <position position="138"/>
    </location>
    <ligand>
        <name>NAD(+)</name>
        <dbReference type="ChEBI" id="CHEBI:57540"/>
    </ligand>
</feature>
<evidence type="ECO:0000256" key="13">
    <source>
        <dbReference type="ARBA" id="ARBA00034005"/>
    </source>
</evidence>
<dbReference type="PROSITE" id="PS50172">
    <property type="entry name" value="BRCT"/>
    <property type="match status" value="1"/>
</dbReference>
<evidence type="ECO:0000256" key="9">
    <source>
        <dbReference type="ARBA" id="ARBA00022842"/>
    </source>
</evidence>
<dbReference type="FunFam" id="1.10.150.20:FF:000007">
    <property type="entry name" value="DNA ligase"/>
    <property type="match status" value="1"/>
</dbReference>